<organism evidence="9 10">
    <name type="scientific">Mycetomoellerius zeteki</name>
    <dbReference type="NCBI Taxonomy" id="64791"/>
    <lineage>
        <taxon>Eukaryota</taxon>
        <taxon>Metazoa</taxon>
        <taxon>Ecdysozoa</taxon>
        <taxon>Arthropoda</taxon>
        <taxon>Hexapoda</taxon>
        <taxon>Insecta</taxon>
        <taxon>Pterygota</taxon>
        <taxon>Neoptera</taxon>
        <taxon>Endopterygota</taxon>
        <taxon>Hymenoptera</taxon>
        <taxon>Apocrita</taxon>
        <taxon>Aculeata</taxon>
        <taxon>Formicoidea</taxon>
        <taxon>Formicidae</taxon>
        <taxon>Myrmicinae</taxon>
        <taxon>Mycetomoellerius</taxon>
    </lineage>
</organism>
<dbReference type="STRING" id="64791.A0A151WFZ9"/>
<dbReference type="Pfam" id="PF00135">
    <property type="entry name" value="COesterase"/>
    <property type="match status" value="1"/>
</dbReference>
<dbReference type="PROSITE" id="PS00941">
    <property type="entry name" value="CARBOXYLESTERASE_B_2"/>
    <property type="match status" value="1"/>
</dbReference>
<keyword evidence="10" id="KW-1185">Reference proteome</keyword>
<keyword evidence="4" id="KW-1015">Disulfide bond</keyword>
<dbReference type="PANTHER" id="PTHR43142">
    <property type="entry name" value="CARBOXYLIC ESTER HYDROLASE"/>
    <property type="match status" value="1"/>
</dbReference>
<dbReference type="EMBL" id="KQ983203">
    <property type="protein sequence ID" value="KYQ46763.1"/>
    <property type="molecule type" value="Genomic_DNA"/>
</dbReference>
<dbReference type="SUPFAM" id="SSF53474">
    <property type="entry name" value="alpha/beta-Hydrolases"/>
    <property type="match status" value="1"/>
</dbReference>
<keyword evidence="2" id="KW-0719">Serine esterase</keyword>
<keyword evidence="3 6" id="KW-0378">Hydrolase</keyword>
<name>A0A151WFZ9_9HYME</name>
<comment type="similarity">
    <text evidence="1 6">Belongs to the type-B carboxylesterase/lipase family.</text>
</comment>
<feature type="transmembrane region" description="Helical" evidence="7">
    <location>
        <begin position="27"/>
        <end position="44"/>
    </location>
</feature>
<gene>
    <name evidence="9" type="ORF">ALC60_14285</name>
</gene>
<evidence type="ECO:0000256" key="3">
    <source>
        <dbReference type="ARBA" id="ARBA00022801"/>
    </source>
</evidence>
<evidence type="ECO:0000256" key="2">
    <source>
        <dbReference type="ARBA" id="ARBA00022487"/>
    </source>
</evidence>
<dbReference type="AlphaFoldDB" id="A0A151WFZ9"/>
<feature type="domain" description="Carboxylesterase type B" evidence="8">
    <location>
        <begin position="50"/>
        <end position="575"/>
    </location>
</feature>
<evidence type="ECO:0000256" key="6">
    <source>
        <dbReference type="RuleBase" id="RU361235"/>
    </source>
</evidence>
<evidence type="ECO:0000256" key="5">
    <source>
        <dbReference type="ARBA" id="ARBA00023180"/>
    </source>
</evidence>
<keyword evidence="7" id="KW-0812">Transmembrane</keyword>
<dbReference type="InterPro" id="IPR019819">
    <property type="entry name" value="Carboxylesterase_B_CS"/>
</dbReference>
<keyword evidence="5" id="KW-0325">Glycoprotein</keyword>
<evidence type="ECO:0000256" key="4">
    <source>
        <dbReference type="ARBA" id="ARBA00023157"/>
    </source>
</evidence>
<evidence type="ECO:0000256" key="1">
    <source>
        <dbReference type="ARBA" id="ARBA00005964"/>
    </source>
</evidence>
<dbReference type="ESTHER" id="9hyme-a0a151wfz9">
    <property type="family name" value="Carb_B_Arthropoda"/>
</dbReference>
<dbReference type="EC" id="3.1.1.-" evidence="6"/>
<reference evidence="9 10" key="1">
    <citation type="submission" date="2015-09" db="EMBL/GenBank/DDBJ databases">
        <title>Trachymyrmex zeteki WGS genome.</title>
        <authorList>
            <person name="Nygaard S."/>
            <person name="Hu H."/>
            <person name="Boomsma J."/>
            <person name="Zhang G."/>
        </authorList>
    </citation>
    <scope>NUCLEOTIDE SEQUENCE [LARGE SCALE GENOMIC DNA]</scope>
    <source>
        <strain evidence="9">Tzet28-1</strain>
        <tissue evidence="9">Whole body</tissue>
    </source>
</reference>
<evidence type="ECO:0000313" key="9">
    <source>
        <dbReference type="EMBL" id="KYQ46763.1"/>
    </source>
</evidence>
<dbReference type="Proteomes" id="UP000075809">
    <property type="component" value="Unassembled WGS sequence"/>
</dbReference>
<keyword evidence="7" id="KW-1133">Transmembrane helix</keyword>
<evidence type="ECO:0000256" key="7">
    <source>
        <dbReference type="SAM" id="Phobius"/>
    </source>
</evidence>
<keyword evidence="7" id="KW-0472">Membrane</keyword>
<sequence>MVVDITNNWSLKNSVDSRLTKEKLETMLLKLLIAVLCFGFAVYANTNVTAPRVKTPLGGLKGYYKVSQNGRKYEAYEGIPYALPPIGKLRFKPPRPIPAWTGELSATKFGSECIQYDHIPEHQPSEKVVGAEDCLYLNVYVPVREKEGSKIPLPVLFWIHGGAFQFGSGMLYSAKYLMDSNVILITINYRLGPMGFLSTEDEVVPGNMGLKDQSMALRWVSQNIEWFGGDSNKVTLVGLSAGGASVHYHYLSQMSAGLFQGGISFSGTALDCWTQAENSKEKAKKLGALMGCPTTSSRDMIRCLRYRPARAMVQATSEFMPFLYNPFTPYGPVAEKFGDETPFIDRTPVEIINSGDVQDIPWVTGVTSEEGLYPVAEFISDDQKLKQLNDNWDILGPNFLDFNYTIPKEKHVEVAHLIKKHYFGTKSIDPQSVKELIQMASDRFFVVDGEKAARMQAKVNQNPVWFHYFSYRGEQSLSDSFSGTTINYGVSHADDTFYVLDTKWINPTTTQKDRDMQKHLIDFWVLFASEGIPKVANVEWLKLDPSKPELHYLHIADPNKINMDSSVNLGEKEFWNSIDFNENVLNHTAEINKDEL</sequence>
<dbReference type="Gene3D" id="3.40.50.1820">
    <property type="entry name" value="alpha/beta hydrolase"/>
    <property type="match status" value="1"/>
</dbReference>
<proteinExistence type="inferred from homology"/>
<dbReference type="InterPro" id="IPR029058">
    <property type="entry name" value="AB_hydrolase_fold"/>
</dbReference>
<dbReference type="PANTHER" id="PTHR43142:SF1">
    <property type="entry name" value="CARBOXYLIC ESTER HYDROLASE"/>
    <property type="match status" value="1"/>
</dbReference>
<protein>
    <recommendedName>
        <fullName evidence="6">Carboxylic ester hydrolase</fullName>
        <ecNumber evidence="6">3.1.1.-</ecNumber>
    </recommendedName>
</protein>
<evidence type="ECO:0000259" key="8">
    <source>
        <dbReference type="Pfam" id="PF00135"/>
    </source>
</evidence>
<accession>A0A151WFZ9</accession>
<dbReference type="GO" id="GO:0052689">
    <property type="term" value="F:carboxylic ester hydrolase activity"/>
    <property type="evidence" value="ECO:0007669"/>
    <property type="project" value="UniProtKB-KW"/>
</dbReference>
<evidence type="ECO:0000313" key="10">
    <source>
        <dbReference type="Proteomes" id="UP000075809"/>
    </source>
</evidence>
<dbReference type="PROSITE" id="PS00122">
    <property type="entry name" value="CARBOXYLESTERASE_B_1"/>
    <property type="match status" value="1"/>
</dbReference>
<dbReference type="InterPro" id="IPR002018">
    <property type="entry name" value="CarbesteraseB"/>
</dbReference>
<dbReference type="InterPro" id="IPR019826">
    <property type="entry name" value="Carboxylesterase_B_AS"/>
</dbReference>